<proteinExistence type="predicted"/>
<accession>A0ACB6R758</accession>
<comment type="caution">
    <text evidence="1">The sequence shown here is derived from an EMBL/GenBank/DDBJ whole genome shotgun (WGS) entry which is preliminary data.</text>
</comment>
<name>A0ACB6R758_9PLEO</name>
<dbReference type="EMBL" id="MU003496">
    <property type="protein sequence ID" value="KAF2475089.1"/>
    <property type="molecule type" value="Genomic_DNA"/>
</dbReference>
<evidence type="ECO:0000313" key="2">
    <source>
        <dbReference type="Proteomes" id="UP000799755"/>
    </source>
</evidence>
<reference evidence="1" key="1">
    <citation type="journal article" date="2020" name="Stud. Mycol.">
        <title>101 Dothideomycetes genomes: a test case for predicting lifestyles and emergence of pathogens.</title>
        <authorList>
            <person name="Haridas S."/>
            <person name="Albert R."/>
            <person name="Binder M."/>
            <person name="Bloem J."/>
            <person name="Labutti K."/>
            <person name="Salamov A."/>
            <person name="Andreopoulos B."/>
            <person name="Baker S."/>
            <person name="Barry K."/>
            <person name="Bills G."/>
            <person name="Bluhm B."/>
            <person name="Cannon C."/>
            <person name="Castanera R."/>
            <person name="Culley D."/>
            <person name="Daum C."/>
            <person name="Ezra D."/>
            <person name="Gonzalez J."/>
            <person name="Henrissat B."/>
            <person name="Kuo A."/>
            <person name="Liang C."/>
            <person name="Lipzen A."/>
            <person name="Lutzoni F."/>
            <person name="Magnuson J."/>
            <person name="Mondo S."/>
            <person name="Nolan M."/>
            <person name="Ohm R."/>
            <person name="Pangilinan J."/>
            <person name="Park H.-J."/>
            <person name="Ramirez L."/>
            <person name="Alfaro M."/>
            <person name="Sun H."/>
            <person name="Tritt A."/>
            <person name="Yoshinaga Y."/>
            <person name="Zwiers L.-H."/>
            <person name="Turgeon B."/>
            <person name="Goodwin S."/>
            <person name="Spatafora J."/>
            <person name="Crous P."/>
            <person name="Grigoriev I."/>
        </authorList>
    </citation>
    <scope>NUCLEOTIDE SEQUENCE</scope>
    <source>
        <strain evidence="1">ATCC 200398</strain>
    </source>
</reference>
<protein>
    <submittedName>
        <fullName evidence="1">Uncharacterized protein</fullName>
    </submittedName>
</protein>
<sequence length="1434" mass="160787">MESQHSMVQELAREYTRNSAVSLEGPEGKPIFGSNDLNSPLNPHGEKFNARAWATHIVKTTEERGQSFRRVGLCFQNLNVFGYGTPTDFQKDVGNVWLALPGMARRLFSSTAGHTRIDILRQFDGLIRPGEMCVVLGPPGSGCSTFLKTISGETNGIHVNKASYFNYQGISANEMHTAHRGDAIYTAEVDVHFPHLTVGETLTFASRARCQKELPQGINRNDYCEHLRDVVMAMYGISHTIHTKVGDEYTRGVSGGERKRVTIAEATLAHAPFQCWDNSTRGLDSANAVEFCKTLRLQSELFGQTCAVSMYQAPQSAYNLFDKALLLYEGRQIYFGPASKAKEYFINLGFECPARQTTPDFLTSMTFPAERITRPGCNPPRTPDEFADAWGNSHEYKALQVEIDEYKTQHMIGGPDAETFRQLKKSHQANGQRLKSPYTLTYAQQVRLCVWRGFRRLRADPWQTIGMMIGTTIMGLIMSSLFYNMGNNTGTFYGRAVVLFMAILFNAFSSMLEILTLYAQRPIVEKQSRYAFYHPSAESYASVLVDLPMKILNAVSFNLVFYFMTNLNRGSGPFFYYLMVVFLIVMAMSGIFRSVASLSRTEQQAMVPASIMLLALLIFTGFVVPVDYMPSWCRWINYVNPVAYGYESLMVNEFHGRNISCSTYIPDYANASAGNVACDAVGAVPGQPYVNGDDYINSAYSYYHSHKWRNIGIIVAMAVFNHLVYFIASEYITAKKSKGEVLVFRRGFIPPSSAKGGDDIEKSLSSPVPAIGKPEGYISSKEGAFRGSTSVFHWNNVCYDIKIKGQPRRILDHVDGWVKPGTLTALMGVSGAGKTTLLDCLADRRVGVGIITGEMLVDGKMRDESFQRKTGYAQQQDLHLLTSTVREALKFSALLRQPASIPKEEKLAYVDEVIKLLDMQEYADAVVGVLGEGLNVEQRKRLTIGVELAAKPPVLLFVDEPTSGLDSQTSWAILDLLEKLSKAGQSILCTIHQPSAMLFQRFERLLLLAEGGRTVYFGEIGDNSKILTDYFERNGAPPCPPGANPAEWMLEAIGAAPGSFSEVDWYQTWRSSPEYQTVQDELARLRALRTGRQSTDENSDPASYREFAAPLWRQFIVVTQRVFQQYWRAPSYIYSKLILCISSSLFVGLVFLNAPLTIQGLQNQMFAIFELCSIFGQLVDQQMPQFVTQRALYEVRERPAKTYSWKIFMLSQIVAEIPWNTVASVFMWALVYYPVGFYKNADATGHGVERAGLMWLLFWQLLLFTCTFAHMCISFVDTADEGGNVANFLFILIFFFCGVLATPDAMPRFWIFLYRVSPLSYWISAVLSTGLADVEVTCASNEWTNLNPPDGQTCGDYMADYISRAGGYLMDPKATSDCNYCKIKDTNVFLSGISSNYGNRWRNFGIMWVFITFNIVAALALYWLARMPKGKKKV</sequence>
<dbReference type="Proteomes" id="UP000799755">
    <property type="component" value="Unassembled WGS sequence"/>
</dbReference>
<organism evidence="1 2">
    <name type="scientific">Lindgomyces ingoldianus</name>
    <dbReference type="NCBI Taxonomy" id="673940"/>
    <lineage>
        <taxon>Eukaryota</taxon>
        <taxon>Fungi</taxon>
        <taxon>Dikarya</taxon>
        <taxon>Ascomycota</taxon>
        <taxon>Pezizomycotina</taxon>
        <taxon>Dothideomycetes</taxon>
        <taxon>Pleosporomycetidae</taxon>
        <taxon>Pleosporales</taxon>
        <taxon>Lindgomycetaceae</taxon>
        <taxon>Lindgomyces</taxon>
    </lineage>
</organism>
<keyword evidence="2" id="KW-1185">Reference proteome</keyword>
<gene>
    <name evidence="1" type="ORF">BDR25DRAFT_322455</name>
</gene>
<evidence type="ECO:0000313" key="1">
    <source>
        <dbReference type="EMBL" id="KAF2475089.1"/>
    </source>
</evidence>